<dbReference type="EMBL" id="JAGMUV010000015">
    <property type="protein sequence ID" value="KAH7133508.1"/>
    <property type="molecule type" value="Genomic_DNA"/>
</dbReference>
<feature type="compositionally biased region" description="Acidic residues" evidence="1">
    <location>
        <begin position="122"/>
        <end position="149"/>
    </location>
</feature>
<evidence type="ECO:0000256" key="1">
    <source>
        <dbReference type="SAM" id="MobiDB-lite"/>
    </source>
</evidence>
<reference evidence="2" key="1">
    <citation type="journal article" date="2021" name="Nat. Commun.">
        <title>Genetic determinants of endophytism in the Arabidopsis root mycobiome.</title>
        <authorList>
            <person name="Mesny F."/>
            <person name="Miyauchi S."/>
            <person name="Thiergart T."/>
            <person name="Pickel B."/>
            <person name="Atanasova L."/>
            <person name="Karlsson M."/>
            <person name="Huettel B."/>
            <person name="Barry K.W."/>
            <person name="Haridas S."/>
            <person name="Chen C."/>
            <person name="Bauer D."/>
            <person name="Andreopoulos W."/>
            <person name="Pangilinan J."/>
            <person name="LaButti K."/>
            <person name="Riley R."/>
            <person name="Lipzen A."/>
            <person name="Clum A."/>
            <person name="Drula E."/>
            <person name="Henrissat B."/>
            <person name="Kohler A."/>
            <person name="Grigoriev I.V."/>
            <person name="Martin F.M."/>
            <person name="Hacquard S."/>
        </authorList>
    </citation>
    <scope>NUCLEOTIDE SEQUENCE</scope>
    <source>
        <strain evidence="2">MPI-CAGE-AT-0147</strain>
    </source>
</reference>
<feature type="region of interest" description="Disordered" evidence="1">
    <location>
        <begin position="122"/>
        <end position="163"/>
    </location>
</feature>
<dbReference type="AlphaFoldDB" id="A0A9P9E9R2"/>
<dbReference type="Proteomes" id="UP000738349">
    <property type="component" value="Unassembled WGS sequence"/>
</dbReference>
<evidence type="ECO:0000313" key="3">
    <source>
        <dbReference type="Proteomes" id="UP000738349"/>
    </source>
</evidence>
<protein>
    <submittedName>
        <fullName evidence="2">Uncharacterized protein</fullName>
    </submittedName>
</protein>
<name>A0A9P9E9R2_9HYPO</name>
<dbReference type="OrthoDB" id="5100247at2759"/>
<accession>A0A9P9E9R2</accession>
<sequence length="163" mass="18616">MEIGPTEQPEHLFLEYSMYEVLYREGPHSQPWEFSEPWATMYIDAIREQRFGDAVWARYHMDGQVVDGIIKGPPNLTVMESIKEDAIGYKRHASEHFAKALLFYAKTSSADGHRDVIDVIFEADSEEPVDTEDEEEEEEEEEEDSDDQDGGNAFVCPGCSHGH</sequence>
<comment type="caution">
    <text evidence="2">The sequence shown here is derived from an EMBL/GenBank/DDBJ whole genome shotgun (WGS) entry which is preliminary data.</text>
</comment>
<organism evidence="2 3">
    <name type="scientific">Dactylonectria macrodidyma</name>
    <dbReference type="NCBI Taxonomy" id="307937"/>
    <lineage>
        <taxon>Eukaryota</taxon>
        <taxon>Fungi</taxon>
        <taxon>Dikarya</taxon>
        <taxon>Ascomycota</taxon>
        <taxon>Pezizomycotina</taxon>
        <taxon>Sordariomycetes</taxon>
        <taxon>Hypocreomycetidae</taxon>
        <taxon>Hypocreales</taxon>
        <taxon>Nectriaceae</taxon>
        <taxon>Dactylonectria</taxon>
    </lineage>
</organism>
<gene>
    <name evidence="2" type="ORF">EDB81DRAFT_103244</name>
</gene>
<keyword evidence="3" id="KW-1185">Reference proteome</keyword>
<evidence type="ECO:0000313" key="2">
    <source>
        <dbReference type="EMBL" id="KAH7133508.1"/>
    </source>
</evidence>
<proteinExistence type="predicted"/>